<accession>A0AAV4C312</accession>
<comment type="caution">
    <text evidence="1">The sequence shown here is derived from an EMBL/GenBank/DDBJ whole genome shotgun (WGS) entry which is preliminary data.</text>
</comment>
<gene>
    <name evidence="1" type="ORF">PoB_005156900</name>
</gene>
<proteinExistence type="predicted"/>
<evidence type="ECO:0000313" key="1">
    <source>
        <dbReference type="EMBL" id="GFO25064.1"/>
    </source>
</evidence>
<dbReference type="EMBL" id="BLXT01005682">
    <property type="protein sequence ID" value="GFO25064.1"/>
    <property type="molecule type" value="Genomic_DNA"/>
</dbReference>
<dbReference type="AlphaFoldDB" id="A0AAV4C312"/>
<name>A0AAV4C312_9GAST</name>
<organism evidence="1 2">
    <name type="scientific">Plakobranchus ocellatus</name>
    <dbReference type="NCBI Taxonomy" id="259542"/>
    <lineage>
        <taxon>Eukaryota</taxon>
        <taxon>Metazoa</taxon>
        <taxon>Spiralia</taxon>
        <taxon>Lophotrochozoa</taxon>
        <taxon>Mollusca</taxon>
        <taxon>Gastropoda</taxon>
        <taxon>Heterobranchia</taxon>
        <taxon>Euthyneura</taxon>
        <taxon>Panpulmonata</taxon>
        <taxon>Sacoglossa</taxon>
        <taxon>Placobranchoidea</taxon>
        <taxon>Plakobranchidae</taxon>
        <taxon>Plakobranchus</taxon>
    </lineage>
</organism>
<keyword evidence="2" id="KW-1185">Reference proteome</keyword>
<sequence>MYKQCLRRMDSRQAKLKTLLKEAKDKNMIESSAYGFLKKPLVRLHMYVRNTLGLPHPGTLRRWQSSVNCHPGFLEQSHDCASWLADQTGERMYSPIVDEMSLRTELVWKDAQHSYTGHVD</sequence>
<protein>
    <submittedName>
        <fullName evidence="1">THAP domain-containing protein 9</fullName>
    </submittedName>
</protein>
<dbReference type="Proteomes" id="UP000735302">
    <property type="component" value="Unassembled WGS sequence"/>
</dbReference>
<reference evidence="1 2" key="1">
    <citation type="journal article" date="2021" name="Elife">
        <title>Chloroplast acquisition without the gene transfer in kleptoplastic sea slugs, Plakobranchus ocellatus.</title>
        <authorList>
            <person name="Maeda T."/>
            <person name="Takahashi S."/>
            <person name="Yoshida T."/>
            <person name="Shimamura S."/>
            <person name="Takaki Y."/>
            <person name="Nagai Y."/>
            <person name="Toyoda A."/>
            <person name="Suzuki Y."/>
            <person name="Arimoto A."/>
            <person name="Ishii H."/>
            <person name="Satoh N."/>
            <person name="Nishiyama T."/>
            <person name="Hasebe M."/>
            <person name="Maruyama T."/>
            <person name="Minagawa J."/>
            <person name="Obokata J."/>
            <person name="Shigenobu S."/>
        </authorList>
    </citation>
    <scope>NUCLEOTIDE SEQUENCE [LARGE SCALE GENOMIC DNA]</scope>
</reference>
<evidence type="ECO:0000313" key="2">
    <source>
        <dbReference type="Proteomes" id="UP000735302"/>
    </source>
</evidence>